<proteinExistence type="predicted"/>
<dbReference type="SUPFAM" id="SSF56112">
    <property type="entry name" value="Protein kinase-like (PK-like)"/>
    <property type="match status" value="1"/>
</dbReference>
<dbReference type="InterPro" id="IPR002575">
    <property type="entry name" value="Aminoglycoside_PTrfase"/>
</dbReference>
<dbReference type="RefSeq" id="WP_163732396.1">
    <property type="nucleotide sequence ID" value="NZ_JAAGOA010000002.1"/>
</dbReference>
<dbReference type="GO" id="GO:0004672">
    <property type="term" value="F:protein kinase activity"/>
    <property type="evidence" value="ECO:0007669"/>
    <property type="project" value="InterPro"/>
</dbReference>
<protein>
    <submittedName>
        <fullName evidence="2">Aminoglycoside phosphotransferase family protein</fullName>
    </submittedName>
</protein>
<dbReference type="InterPro" id="IPR000719">
    <property type="entry name" value="Prot_kinase_dom"/>
</dbReference>
<dbReference type="InterPro" id="IPR011009">
    <property type="entry name" value="Kinase-like_dom_sf"/>
</dbReference>
<keyword evidence="2" id="KW-0808">Transferase</keyword>
<dbReference type="PROSITE" id="PS50011">
    <property type="entry name" value="PROTEIN_KINASE_DOM"/>
    <property type="match status" value="1"/>
</dbReference>
<dbReference type="Proteomes" id="UP000475214">
    <property type="component" value="Unassembled WGS sequence"/>
</dbReference>
<comment type="caution">
    <text evidence="2">The sequence shown here is derived from an EMBL/GenBank/DDBJ whole genome shotgun (WGS) entry which is preliminary data.</text>
</comment>
<feature type="domain" description="Protein kinase" evidence="1">
    <location>
        <begin position="39"/>
        <end position="327"/>
    </location>
</feature>
<dbReference type="Gene3D" id="3.90.1200.10">
    <property type="match status" value="1"/>
</dbReference>
<gene>
    <name evidence="2" type="ORF">G1H10_02815</name>
</gene>
<dbReference type="EMBL" id="JAAGOA010000002">
    <property type="protein sequence ID" value="NED99094.1"/>
    <property type="molecule type" value="Genomic_DNA"/>
</dbReference>
<accession>A0A6L9S0T4</accession>
<evidence type="ECO:0000313" key="3">
    <source>
        <dbReference type="Proteomes" id="UP000475214"/>
    </source>
</evidence>
<organism evidence="2 3">
    <name type="scientific">Phytoactinopolyspora halotolerans</name>
    <dbReference type="NCBI Taxonomy" id="1981512"/>
    <lineage>
        <taxon>Bacteria</taxon>
        <taxon>Bacillati</taxon>
        <taxon>Actinomycetota</taxon>
        <taxon>Actinomycetes</taxon>
        <taxon>Jiangellales</taxon>
        <taxon>Jiangellaceae</taxon>
        <taxon>Phytoactinopolyspora</taxon>
    </lineage>
</organism>
<name>A0A6L9S0T4_9ACTN</name>
<dbReference type="GO" id="GO:0005524">
    <property type="term" value="F:ATP binding"/>
    <property type="evidence" value="ECO:0007669"/>
    <property type="project" value="InterPro"/>
</dbReference>
<evidence type="ECO:0000259" key="1">
    <source>
        <dbReference type="PROSITE" id="PS50011"/>
    </source>
</evidence>
<keyword evidence="3" id="KW-1185">Reference proteome</keyword>
<dbReference type="AlphaFoldDB" id="A0A6L9S0T4"/>
<evidence type="ECO:0000313" key="2">
    <source>
        <dbReference type="EMBL" id="NED99094.1"/>
    </source>
</evidence>
<sequence>MKTDGRAAEPRAVGVRRDFADIPDRVKAWAEIALGGAVAEAAGQRGGMSPGCAARLTTVGGRRAFVKAVGSELNPDTPNLFRKEIALLSRLPSVPYRPEPIATYDDGDWVALMLEDVKGRHPDLSDRADADAVWATVLEQVDELTPAPDGLTLPTMAETAQRWLARWADVVEQPGHFLPDSAVSRVDELHERTRSLPRRLHVSPAPGEEQGTTSRQPATLCHCDLRDDNLLIRPDNTVAILDWGMARLGPAWADPFFLALSWADSPEFDVRMADVGADEDAVTDLLLLFAVAQGWRAQQPAPPGLPTLPEFCRSEAERMFAGVARRL</sequence>
<dbReference type="Pfam" id="PF01636">
    <property type="entry name" value="APH"/>
    <property type="match status" value="1"/>
</dbReference>
<reference evidence="2 3" key="1">
    <citation type="submission" date="2020-02" db="EMBL/GenBank/DDBJ databases">
        <authorList>
            <person name="Li X.-J."/>
            <person name="Han X.-M."/>
        </authorList>
    </citation>
    <scope>NUCLEOTIDE SEQUENCE [LARGE SCALE GENOMIC DNA]</scope>
    <source>
        <strain evidence="2 3">CCTCC AB 2017055</strain>
    </source>
</reference>